<dbReference type="InterPro" id="IPR014746">
    <property type="entry name" value="Gln_synth/guanido_kin_cat_dom"/>
</dbReference>
<evidence type="ECO:0000256" key="4">
    <source>
        <dbReference type="HAMAP-Rule" id="MF_01609"/>
    </source>
</evidence>
<gene>
    <name evidence="5" type="ORF">V8G56_00100</name>
</gene>
<dbReference type="NCBIfam" id="TIGR02050">
    <property type="entry name" value="gshA_cyan_rel"/>
    <property type="match status" value="1"/>
</dbReference>
<keyword evidence="1 4" id="KW-0436">Ligase</keyword>
<organism evidence="5 6">
    <name type="scientific">Gaetbulibacter aquiaggeris</name>
    <dbReference type="NCBI Taxonomy" id="1735373"/>
    <lineage>
        <taxon>Bacteria</taxon>
        <taxon>Pseudomonadati</taxon>
        <taxon>Bacteroidota</taxon>
        <taxon>Flavobacteriia</taxon>
        <taxon>Flavobacteriales</taxon>
        <taxon>Flavobacteriaceae</taxon>
        <taxon>Gaetbulibacter</taxon>
    </lineage>
</organism>
<protein>
    <recommendedName>
        <fullName evidence="4">Putative glutamate--cysteine ligase 2</fullName>
        <ecNumber evidence="4">6.3.2.2</ecNumber>
    </recommendedName>
    <alternativeName>
        <fullName evidence="4">Gamma-glutamylcysteine synthetase 2</fullName>
        <shortName evidence="4">GCS 2</shortName>
        <shortName evidence="4">Gamma-GCS 2</shortName>
    </alternativeName>
</protein>
<evidence type="ECO:0000256" key="1">
    <source>
        <dbReference type="ARBA" id="ARBA00022598"/>
    </source>
</evidence>
<comment type="similarity">
    <text evidence="4">Belongs to the glutamate--cysteine ligase type 2 family. YbdK subfamily.</text>
</comment>
<dbReference type="InterPro" id="IPR011793">
    <property type="entry name" value="YbdK"/>
</dbReference>
<proteinExistence type="inferred from homology"/>
<dbReference type="HAMAP" id="MF_01609">
    <property type="entry name" value="Glu_cys_ligase_2"/>
    <property type="match status" value="1"/>
</dbReference>
<comment type="catalytic activity">
    <reaction evidence="4">
        <text>L-cysteine + L-glutamate + ATP = gamma-L-glutamyl-L-cysteine + ADP + phosphate + H(+)</text>
        <dbReference type="Rhea" id="RHEA:13285"/>
        <dbReference type="ChEBI" id="CHEBI:15378"/>
        <dbReference type="ChEBI" id="CHEBI:29985"/>
        <dbReference type="ChEBI" id="CHEBI:30616"/>
        <dbReference type="ChEBI" id="CHEBI:35235"/>
        <dbReference type="ChEBI" id="CHEBI:43474"/>
        <dbReference type="ChEBI" id="CHEBI:58173"/>
        <dbReference type="ChEBI" id="CHEBI:456216"/>
        <dbReference type="EC" id="6.3.2.2"/>
    </reaction>
</comment>
<dbReference type="NCBIfam" id="NF010039">
    <property type="entry name" value="PRK13515.1"/>
    <property type="match status" value="1"/>
</dbReference>
<name>A0ABW7MJY3_9FLAO</name>
<comment type="caution">
    <text evidence="5">The sequence shown here is derived from an EMBL/GenBank/DDBJ whole genome shotgun (WGS) entry which is preliminary data.</text>
</comment>
<dbReference type="SUPFAM" id="SSF55931">
    <property type="entry name" value="Glutamine synthetase/guanido kinase"/>
    <property type="match status" value="1"/>
</dbReference>
<dbReference type="EMBL" id="JBAWKC010000001">
    <property type="protein sequence ID" value="MFH6767118.1"/>
    <property type="molecule type" value="Genomic_DNA"/>
</dbReference>
<sequence length="366" mass="41897">MMEFTLGIEEEYQVIDPVSRELISHDQKIVVEAGKHLNEQVKAEMHQAVVEVGTNICQNIAEARAEIIHLRKSISDIAINLGFRIGAAGTHPFSAWQKQLITPNPRYDEIVNELQDTARSNLIFGLHVHVGIADRALALHITNAMRYFLPHLYALSTNSPFWEGRNTGFKSFRSKVFDKFPRTGIPGIFDNLTDYENYVNLLVKTNCIDNPKKIWWDIRVHPFFPTLEVRICDVPLTIDETITITALIQALVAKLYKLKTQNLNFIVYHRALINENKWRASRYGIDGKMIDFGKECEVSTRALMEELLEFIDDVVDELGSRKEVEYLRTILKNGTGADRQLAVYEKTKDLTKVVDYIMEQTILGTT</sequence>
<dbReference type="Gene3D" id="3.30.590.20">
    <property type="match status" value="1"/>
</dbReference>
<reference evidence="5 6" key="1">
    <citation type="submission" date="2024-02" db="EMBL/GenBank/DDBJ databases">
        <title>A Gaetbulibacter species isolated from tidal flats and genomic insights of their niches.</title>
        <authorList>
            <person name="Ye Y."/>
        </authorList>
    </citation>
    <scope>NUCLEOTIDE SEQUENCE [LARGE SCALE GENOMIC DNA]</scope>
    <source>
        <strain evidence="5 6">KEM-8</strain>
    </source>
</reference>
<dbReference type="Pfam" id="PF04107">
    <property type="entry name" value="GCS2"/>
    <property type="match status" value="1"/>
</dbReference>
<evidence type="ECO:0000313" key="5">
    <source>
        <dbReference type="EMBL" id="MFH6767118.1"/>
    </source>
</evidence>
<comment type="function">
    <text evidence="4">ATP-dependent carboxylate-amine ligase which exhibits weak glutamate--cysteine ligase activity.</text>
</comment>
<dbReference type="GO" id="GO:0016874">
    <property type="term" value="F:ligase activity"/>
    <property type="evidence" value="ECO:0007669"/>
    <property type="project" value="UniProtKB-KW"/>
</dbReference>
<keyword evidence="6" id="KW-1185">Reference proteome</keyword>
<dbReference type="PANTHER" id="PTHR36510">
    <property type="entry name" value="GLUTAMATE--CYSTEINE LIGASE 2-RELATED"/>
    <property type="match status" value="1"/>
</dbReference>
<accession>A0ABW7MJY3</accession>
<evidence type="ECO:0000256" key="2">
    <source>
        <dbReference type="ARBA" id="ARBA00022741"/>
    </source>
</evidence>
<evidence type="ECO:0000256" key="3">
    <source>
        <dbReference type="ARBA" id="ARBA00022840"/>
    </source>
</evidence>
<dbReference type="PANTHER" id="PTHR36510:SF1">
    <property type="entry name" value="GLUTAMATE--CYSTEINE LIGASE 2-RELATED"/>
    <property type="match status" value="1"/>
</dbReference>
<keyword evidence="2 4" id="KW-0547">Nucleotide-binding</keyword>
<evidence type="ECO:0000313" key="6">
    <source>
        <dbReference type="Proteomes" id="UP001610104"/>
    </source>
</evidence>
<dbReference type="InterPro" id="IPR006336">
    <property type="entry name" value="GCS2"/>
</dbReference>
<dbReference type="EC" id="6.3.2.2" evidence="4"/>
<dbReference type="InterPro" id="IPR050141">
    <property type="entry name" value="GCL_type2/YbdK_subfam"/>
</dbReference>
<keyword evidence="3 4" id="KW-0067">ATP-binding</keyword>
<dbReference type="Proteomes" id="UP001610104">
    <property type="component" value="Unassembled WGS sequence"/>
</dbReference>